<evidence type="ECO:0000313" key="2">
    <source>
        <dbReference type="EMBL" id="CAL1272130.1"/>
    </source>
</evidence>
<feature type="region of interest" description="Disordered" evidence="1">
    <location>
        <begin position="1"/>
        <end position="40"/>
    </location>
</feature>
<dbReference type="AlphaFoldDB" id="A0AAV1ZKE7"/>
<accession>A0AAV1ZKE7</accession>
<protein>
    <submittedName>
        <fullName evidence="2">Uncharacterized protein</fullName>
    </submittedName>
</protein>
<dbReference type="GO" id="GO:0008190">
    <property type="term" value="F:eukaryotic initiation factor 4E binding"/>
    <property type="evidence" value="ECO:0007669"/>
    <property type="project" value="InterPro"/>
</dbReference>
<proteinExistence type="predicted"/>
<dbReference type="Pfam" id="PF05456">
    <property type="entry name" value="eIF_4EBP"/>
    <property type="match status" value="1"/>
</dbReference>
<keyword evidence="3" id="KW-1185">Reference proteome</keyword>
<dbReference type="GO" id="GO:0045947">
    <property type="term" value="P:negative regulation of translational initiation"/>
    <property type="evidence" value="ECO:0007669"/>
    <property type="project" value="InterPro"/>
</dbReference>
<name>A0AAV1ZKE7_9ARAC</name>
<dbReference type="InterPro" id="IPR008606">
    <property type="entry name" value="EIF4EBP"/>
</dbReference>
<reference evidence="2 3" key="1">
    <citation type="submission" date="2024-04" db="EMBL/GenBank/DDBJ databases">
        <authorList>
            <person name="Rising A."/>
            <person name="Reimegard J."/>
            <person name="Sonavane S."/>
            <person name="Akerstrom W."/>
            <person name="Nylinder S."/>
            <person name="Hedman E."/>
            <person name="Kallberg Y."/>
        </authorList>
    </citation>
    <scope>NUCLEOTIDE SEQUENCE [LARGE SCALE GENOMIC DNA]</scope>
</reference>
<sequence length="61" mass="6719">MQMRNSPIARTPPKNLPNIPGITSPNNVKPKENGTVQPSEEKQGNFILMYSLITEGCVSHI</sequence>
<comment type="caution">
    <text evidence="2">The sequence shown here is derived from an EMBL/GenBank/DDBJ whole genome shotgun (WGS) entry which is preliminary data.</text>
</comment>
<gene>
    <name evidence="2" type="ORF">LARSCL_LOCUS6202</name>
</gene>
<dbReference type="EMBL" id="CAXIEN010000058">
    <property type="protein sequence ID" value="CAL1272130.1"/>
    <property type="molecule type" value="Genomic_DNA"/>
</dbReference>
<evidence type="ECO:0000313" key="3">
    <source>
        <dbReference type="Proteomes" id="UP001497382"/>
    </source>
</evidence>
<organism evidence="2 3">
    <name type="scientific">Larinioides sclopetarius</name>
    <dbReference type="NCBI Taxonomy" id="280406"/>
    <lineage>
        <taxon>Eukaryota</taxon>
        <taxon>Metazoa</taxon>
        <taxon>Ecdysozoa</taxon>
        <taxon>Arthropoda</taxon>
        <taxon>Chelicerata</taxon>
        <taxon>Arachnida</taxon>
        <taxon>Araneae</taxon>
        <taxon>Araneomorphae</taxon>
        <taxon>Entelegynae</taxon>
        <taxon>Araneoidea</taxon>
        <taxon>Araneidae</taxon>
        <taxon>Larinioides</taxon>
    </lineage>
</organism>
<dbReference type="Proteomes" id="UP001497382">
    <property type="component" value="Unassembled WGS sequence"/>
</dbReference>
<evidence type="ECO:0000256" key="1">
    <source>
        <dbReference type="SAM" id="MobiDB-lite"/>
    </source>
</evidence>